<dbReference type="InterPro" id="IPR036388">
    <property type="entry name" value="WH-like_DNA-bd_sf"/>
</dbReference>
<protein>
    <recommendedName>
        <fullName evidence="3">PadR family transcriptional regulator</fullName>
    </recommendedName>
</protein>
<dbReference type="Proteomes" id="UP001156498">
    <property type="component" value="Chromosome"/>
</dbReference>
<gene>
    <name evidence="1" type="ORF">OUQ99_16890</name>
</gene>
<dbReference type="EMBL" id="CP113264">
    <property type="protein sequence ID" value="WAE70916.1"/>
    <property type="molecule type" value="Genomic_DNA"/>
</dbReference>
<evidence type="ECO:0008006" key="3">
    <source>
        <dbReference type="Google" id="ProtNLM"/>
    </source>
</evidence>
<dbReference type="RefSeq" id="WP_267944719.1">
    <property type="nucleotide sequence ID" value="NZ_CP113264.1"/>
</dbReference>
<dbReference type="Gene3D" id="1.10.10.10">
    <property type="entry name" value="Winged helix-like DNA-binding domain superfamily/Winged helix DNA-binding domain"/>
    <property type="match status" value="1"/>
</dbReference>
<evidence type="ECO:0000313" key="2">
    <source>
        <dbReference type="Proteomes" id="UP001156498"/>
    </source>
</evidence>
<dbReference type="InterPro" id="IPR036390">
    <property type="entry name" value="WH_DNA-bd_sf"/>
</dbReference>
<sequence>MSEQSYLVLLALPEGRQHGYGVIVSVRRLAQNRLRRDAVTLNEALERLTVRGLVRASGEQAADRRSRLIGRGAPCTPTASPN</sequence>
<keyword evidence="2" id="KW-1185">Reference proteome</keyword>
<organism evidence="1 2">
    <name type="scientific">Streptomonospora nanhaiensis</name>
    <dbReference type="NCBI Taxonomy" id="1323731"/>
    <lineage>
        <taxon>Bacteria</taxon>
        <taxon>Bacillati</taxon>
        <taxon>Actinomycetota</taxon>
        <taxon>Actinomycetes</taxon>
        <taxon>Streptosporangiales</taxon>
        <taxon>Nocardiopsidaceae</taxon>
        <taxon>Streptomonospora</taxon>
    </lineage>
</organism>
<dbReference type="SUPFAM" id="SSF46785">
    <property type="entry name" value="Winged helix' DNA-binding domain"/>
    <property type="match status" value="1"/>
</dbReference>
<proteinExistence type="predicted"/>
<reference evidence="1 2" key="1">
    <citation type="journal article" date="2013" name="Int. J. Syst. Evol. Microbiol.">
        <title>Description of Streptomonospora sediminis sp. nov. and Streptomonospora nanhaiensis sp. nov., and reclassification of Nocardiopsis arabia Hozzein &amp; Goodfellow 2008 as Streptomonospora arabica comb. nov. and emended description of the genus Streptomonospora.</title>
        <authorList>
            <person name="Zhang D.F."/>
            <person name="Pan H.Q."/>
            <person name="He J."/>
            <person name="Zhang X.M."/>
            <person name="Zhang Y.G."/>
            <person name="Klenk H.P."/>
            <person name="Hu J.C."/>
            <person name="Li W.J."/>
        </authorList>
    </citation>
    <scope>NUCLEOTIDE SEQUENCE [LARGE SCALE GENOMIC DNA]</scope>
    <source>
        <strain evidence="1 2">12A09</strain>
    </source>
</reference>
<evidence type="ECO:0000313" key="1">
    <source>
        <dbReference type="EMBL" id="WAE70916.1"/>
    </source>
</evidence>
<accession>A0ABY6YFA1</accession>
<name>A0ABY6YFA1_9ACTN</name>